<dbReference type="OrthoDB" id="67155at2759"/>
<proteinExistence type="predicted"/>
<keyword evidence="3" id="KW-1185">Reference proteome</keyword>
<dbReference type="PANTHER" id="PTHR12771:SF51">
    <property type="entry name" value="LD01482P"/>
    <property type="match status" value="1"/>
</dbReference>
<sequence>MSAYIPEGYSWSDNIIQSVNWIISCFSAIWNGCWLYVINPLLSWVTGKTLAVRILCAGEHTPKMTDKILDCIMHEDRFAGTRKTLRQHEIFNINDTTKSFMLEAEVNRDASYFNESFKNNVDKCFHQLMGTNVALKITDTLKNEKYDRQNPDHEALLMDLWSLLRPNIPLKARDSDQWSEIGFQGRDPATDFRGLGVLSLSNLVYYARHHASDALNCLRQNDVTRGGYPMAITGIQLSSYAASNECKRLVDREFYSVDVEGTKMSLEERALYFYQELFSRVFTSFDAFYEMKKPENLLQFPIILKEFEQKTMREIREGVF</sequence>
<dbReference type="EMBL" id="FN668638">
    <property type="protein sequence ID" value="CBK19857.2"/>
    <property type="molecule type" value="Genomic_DNA"/>
</dbReference>
<protein>
    <recommendedName>
        <fullName evidence="1">ELMO domain-containing protein</fullName>
    </recommendedName>
</protein>
<dbReference type="PANTHER" id="PTHR12771">
    <property type="entry name" value="ENGULFMENT AND CELL MOTILITY"/>
    <property type="match status" value="1"/>
</dbReference>
<name>D8LVL8_BLAHO</name>
<evidence type="ECO:0000313" key="2">
    <source>
        <dbReference type="EMBL" id="CBK19857.2"/>
    </source>
</evidence>
<evidence type="ECO:0000259" key="1">
    <source>
        <dbReference type="PROSITE" id="PS51335"/>
    </source>
</evidence>
<dbReference type="GeneID" id="24917583"/>
<dbReference type="InParanoid" id="D8LVL8"/>
<dbReference type="InterPro" id="IPR006816">
    <property type="entry name" value="ELMO_dom"/>
</dbReference>
<dbReference type="PROSITE" id="PS51335">
    <property type="entry name" value="ELMO"/>
    <property type="match status" value="1"/>
</dbReference>
<gene>
    <name evidence="2" type="ORF">GSBLH_T00000268001</name>
</gene>
<dbReference type="Pfam" id="PF04727">
    <property type="entry name" value="ELMO_CED12"/>
    <property type="match status" value="1"/>
</dbReference>
<organism evidence="2">
    <name type="scientific">Blastocystis hominis</name>
    <dbReference type="NCBI Taxonomy" id="12968"/>
    <lineage>
        <taxon>Eukaryota</taxon>
        <taxon>Sar</taxon>
        <taxon>Stramenopiles</taxon>
        <taxon>Bigyra</taxon>
        <taxon>Opalozoa</taxon>
        <taxon>Opalinata</taxon>
        <taxon>Blastocystidae</taxon>
        <taxon>Blastocystis</taxon>
    </lineage>
</organism>
<accession>D8LVL8</accession>
<evidence type="ECO:0000313" key="3">
    <source>
        <dbReference type="Proteomes" id="UP000008312"/>
    </source>
</evidence>
<dbReference type="Proteomes" id="UP000008312">
    <property type="component" value="Unassembled WGS sequence"/>
</dbReference>
<dbReference type="RefSeq" id="XP_012893905.1">
    <property type="nucleotide sequence ID" value="XM_013038451.1"/>
</dbReference>
<reference evidence="2" key="1">
    <citation type="submission" date="2010-02" db="EMBL/GenBank/DDBJ databases">
        <title>Sequencing and annotation of the Blastocystis hominis genome.</title>
        <authorList>
            <person name="Wincker P."/>
        </authorList>
    </citation>
    <scope>NUCLEOTIDE SEQUENCE</scope>
    <source>
        <strain evidence="2">Singapore isolate B</strain>
    </source>
</reference>
<dbReference type="InterPro" id="IPR050868">
    <property type="entry name" value="ELMO_domain-containing"/>
</dbReference>
<feature type="domain" description="ELMO" evidence="1">
    <location>
        <begin position="152"/>
        <end position="315"/>
    </location>
</feature>
<dbReference type="GO" id="GO:0005096">
    <property type="term" value="F:GTPase activator activity"/>
    <property type="evidence" value="ECO:0007669"/>
    <property type="project" value="TreeGrafter"/>
</dbReference>
<dbReference type="OMA" id="DHEALLM"/>
<dbReference type="AlphaFoldDB" id="D8LVL8"/>